<keyword evidence="2" id="KW-0808">Transferase</keyword>
<dbReference type="AlphaFoldDB" id="A0A1H1UYP6"/>
<dbReference type="InterPro" id="IPR029044">
    <property type="entry name" value="Nucleotide-diphossugar_trans"/>
</dbReference>
<proteinExistence type="predicted"/>
<protein>
    <submittedName>
        <fullName evidence="2">Glycosyl transferase family 2</fullName>
    </submittedName>
</protein>
<dbReference type="STRING" id="642780.SAMN04488570_2667"/>
<dbReference type="RefSeq" id="WP_091730488.1">
    <property type="nucleotide sequence ID" value="NZ_LT629757.1"/>
</dbReference>
<keyword evidence="3" id="KW-1185">Reference proteome</keyword>
<evidence type="ECO:0000313" key="3">
    <source>
        <dbReference type="Proteomes" id="UP000198859"/>
    </source>
</evidence>
<dbReference type="PANTHER" id="PTHR43685">
    <property type="entry name" value="GLYCOSYLTRANSFERASE"/>
    <property type="match status" value="1"/>
</dbReference>
<feature type="domain" description="Glycosyltransferase 2-like" evidence="1">
    <location>
        <begin position="16"/>
        <end position="150"/>
    </location>
</feature>
<accession>A0A1H1UYP6</accession>
<dbReference type="OrthoDB" id="7615426at2"/>
<organism evidence="2 3">
    <name type="scientific">Nocardioides scoriae</name>
    <dbReference type="NCBI Taxonomy" id="642780"/>
    <lineage>
        <taxon>Bacteria</taxon>
        <taxon>Bacillati</taxon>
        <taxon>Actinomycetota</taxon>
        <taxon>Actinomycetes</taxon>
        <taxon>Propionibacteriales</taxon>
        <taxon>Nocardioidaceae</taxon>
        <taxon>Nocardioides</taxon>
    </lineage>
</organism>
<dbReference type="InterPro" id="IPR001173">
    <property type="entry name" value="Glyco_trans_2-like"/>
</dbReference>
<dbReference type="Gene3D" id="3.90.550.10">
    <property type="entry name" value="Spore Coat Polysaccharide Biosynthesis Protein SpsA, Chain A"/>
    <property type="match status" value="1"/>
</dbReference>
<reference evidence="3" key="1">
    <citation type="submission" date="2016-10" db="EMBL/GenBank/DDBJ databases">
        <authorList>
            <person name="Varghese N."/>
            <person name="Submissions S."/>
        </authorList>
    </citation>
    <scope>NUCLEOTIDE SEQUENCE [LARGE SCALE GENOMIC DNA]</scope>
    <source>
        <strain evidence="3">DSM 22127</strain>
    </source>
</reference>
<evidence type="ECO:0000313" key="2">
    <source>
        <dbReference type="EMBL" id="SDS77573.1"/>
    </source>
</evidence>
<dbReference type="InterPro" id="IPR050834">
    <property type="entry name" value="Glycosyltransf_2"/>
</dbReference>
<evidence type="ECO:0000259" key="1">
    <source>
        <dbReference type="Pfam" id="PF00535"/>
    </source>
</evidence>
<dbReference type="EMBL" id="LT629757">
    <property type="protein sequence ID" value="SDS77573.1"/>
    <property type="molecule type" value="Genomic_DNA"/>
</dbReference>
<dbReference type="Proteomes" id="UP000198859">
    <property type="component" value="Chromosome I"/>
</dbReference>
<gene>
    <name evidence="2" type="ORF">SAMN04488570_2667</name>
</gene>
<dbReference type="PANTHER" id="PTHR43685:SF2">
    <property type="entry name" value="GLYCOSYLTRANSFERASE 2-LIKE DOMAIN-CONTAINING PROTEIN"/>
    <property type="match status" value="1"/>
</dbReference>
<name>A0A1H1UYP6_9ACTN</name>
<dbReference type="SUPFAM" id="SSF53448">
    <property type="entry name" value="Nucleotide-diphospho-sugar transferases"/>
    <property type="match status" value="1"/>
</dbReference>
<dbReference type="GO" id="GO:0016740">
    <property type="term" value="F:transferase activity"/>
    <property type="evidence" value="ECO:0007669"/>
    <property type="project" value="UniProtKB-KW"/>
</dbReference>
<sequence>MSADPAPGADALPSLSVVMACRNGADALPETLEALAAQVYPGWWEVVFVDNGSTDDTVEVAGRYADRFERWTLRRNPDPGYQPSAINHGIATSTGEVIAFLDADDLVETDYLLHLGRALRTAELVGGKVDITRLNSPEVQRRRRPLQTERIETYDDYLPAVVGAAMGSTRAAMELVGGWDASLPTQHDLDVCWRLHRAGVRAEFVPEAVLHYRYREGASQVWHQELGYGEGEVALYRRHRAHGMPRRGPAQVLVSCARVLLAVLTAWRPGGRERVATQVGHQVGRVRGSLRYRTLFL</sequence>
<dbReference type="Pfam" id="PF00535">
    <property type="entry name" value="Glycos_transf_2"/>
    <property type="match status" value="1"/>
</dbReference>